<dbReference type="Pfam" id="PF00069">
    <property type="entry name" value="Pkinase"/>
    <property type="match status" value="1"/>
</dbReference>
<dbReference type="EMBL" id="CP000473">
    <property type="protein sequence ID" value="ABJ82148.1"/>
    <property type="molecule type" value="Genomic_DNA"/>
</dbReference>
<dbReference type="PANTHER" id="PTHR43289:SF6">
    <property type="entry name" value="SERINE_THREONINE-PROTEIN KINASE NEKL-3"/>
    <property type="match status" value="1"/>
</dbReference>
<keyword evidence="2 5" id="KW-0547">Nucleotide-binding</keyword>
<keyword evidence="4 5" id="KW-0067">ATP-binding</keyword>
<dbReference type="Gene3D" id="2.120.10.60">
    <property type="entry name" value="Tricorn protease N-terminal domain"/>
    <property type="match status" value="2"/>
</dbReference>
<dbReference type="PROSITE" id="PS00107">
    <property type="entry name" value="PROTEIN_KINASE_ATP"/>
    <property type="match status" value="1"/>
</dbReference>
<evidence type="ECO:0000256" key="4">
    <source>
        <dbReference type="ARBA" id="ARBA00022840"/>
    </source>
</evidence>
<dbReference type="HOGENOM" id="CLU_012906_0_0_0"/>
<dbReference type="InterPro" id="IPR011009">
    <property type="entry name" value="Kinase-like_dom_sf"/>
</dbReference>
<dbReference type="Gene3D" id="3.30.200.20">
    <property type="entry name" value="Phosphorylase Kinase, domain 1"/>
    <property type="match status" value="1"/>
</dbReference>
<organism evidence="7">
    <name type="scientific">Solibacter usitatus (strain Ellin6076)</name>
    <dbReference type="NCBI Taxonomy" id="234267"/>
    <lineage>
        <taxon>Bacteria</taxon>
        <taxon>Pseudomonadati</taxon>
        <taxon>Acidobacteriota</taxon>
        <taxon>Terriglobia</taxon>
        <taxon>Bryobacterales</taxon>
        <taxon>Solibacteraceae</taxon>
        <taxon>Candidatus Solibacter</taxon>
    </lineage>
</organism>
<evidence type="ECO:0000259" key="6">
    <source>
        <dbReference type="PROSITE" id="PS50011"/>
    </source>
</evidence>
<dbReference type="InterPro" id="IPR011659">
    <property type="entry name" value="WD40"/>
</dbReference>
<feature type="binding site" evidence="5">
    <location>
        <position position="47"/>
    </location>
    <ligand>
        <name>ATP</name>
        <dbReference type="ChEBI" id="CHEBI:30616"/>
    </ligand>
</feature>
<dbReference type="InterPro" id="IPR008271">
    <property type="entry name" value="Ser/Thr_kinase_AS"/>
</dbReference>
<dbReference type="AlphaFoldDB" id="Q029X8"/>
<dbReference type="eggNOG" id="COG0823">
    <property type="taxonomic scope" value="Bacteria"/>
</dbReference>
<dbReference type="InterPro" id="IPR017441">
    <property type="entry name" value="Protein_kinase_ATP_BS"/>
</dbReference>
<dbReference type="GO" id="GO:0005524">
    <property type="term" value="F:ATP binding"/>
    <property type="evidence" value="ECO:0007669"/>
    <property type="project" value="UniProtKB-UniRule"/>
</dbReference>
<dbReference type="PANTHER" id="PTHR43289">
    <property type="entry name" value="MITOGEN-ACTIVATED PROTEIN KINASE KINASE KINASE 20-RELATED"/>
    <property type="match status" value="1"/>
</dbReference>
<name>Q029X8_SOLUE</name>
<evidence type="ECO:0000256" key="5">
    <source>
        <dbReference type="PROSITE-ProRule" id="PRU10141"/>
    </source>
</evidence>
<keyword evidence="3 7" id="KW-0418">Kinase</keyword>
<evidence type="ECO:0000256" key="2">
    <source>
        <dbReference type="ARBA" id="ARBA00022741"/>
    </source>
</evidence>
<dbReference type="InterPro" id="IPR011042">
    <property type="entry name" value="6-blade_b-propeller_TolB-like"/>
</dbReference>
<dbReference type="SUPFAM" id="SSF82171">
    <property type="entry name" value="DPP6 N-terminal domain-like"/>
    <property type="match status" value="2"/>
</dbReference>
<evidence type="ECO:0000313" key="7">
    <source>
        <dbReference type="EMBL" id="ABJ82148.1"/>
    </source>
</evidence>
<dbReference type="InParanoid" id="Q029X8"/>
<dbReference type="Gene3D" id="2.120.10.30">
    <property type="entry name" value="TolB, C-terminal domain"/>
    <property type="match status" value="3"/>
</dbReference>
<dbReference type="Pfam" id="PF07676">
    <property type="entry name" value="PD40"/>
    <property type="match status" value="5"/>
</dbReference>
<evidence type="ECO:0000256" key="1">
    <source>
        <dbReference type="ARBA" id="ARBA00022679"/>
    </source>
</evidence>
<gene>
    <name evidence="7" type="ordered locus">Acid_1154</name>
</gene>
<keyword evidence="7" id="KW-0723">Serine/threonine-protein kinase</keyword>
<dbReference type="STRING" id="234267.Acid_1154"/>
<evidence type="ECO:0000256" key="3">
    <source>
        <dbReference type="ARBA" id="ARBA00022777"/>
    </source>
</evidence>
<dbReference type="GO" id="GO:0004674">
    <property type="term" value="F:protein serine/threonine kinase activity"/>
    <property type="evidence" value="ECO:0007669"/>
    <property type="project" value="UniProtKB-KW"/>
</dbReference>
<dbReference type="SMART" id="SM00220">
    <property type="entry name" value="S_TKc"/>
    <property type="match status" value="1"/>
</dbReference>
<dbReference type="InterPro" id="IPR000719">
    <property type="entry name" value="Prot_kinase_dom"/>
</dbReference>
<keyword evidence="1" id="KW-0808">Transferase</keyword>
<dbReference type="eggNOG" id="COG0515">
    <property type="taxonomic scope" value="Bacteria"/>
</dbReference>
<reference evidence="7" key="1">
    <citation type="submission" date="2006-10" db="EMBL/GenBank/DDBJ databases">
        <title>Complete sequence of Solibacter usitatus Ellin6076.</title>
        <authorList>
            <consortium name="US DOE Joint Genome Institute"/>
            <person name="Copeland A."/>
            <person name="Lucas S."/>
            <person name="Lapidus A."/>
            <person name="Barry K."/>
            <person name="Detter J.C."/>
            <person name="Glavina del Rio T."/>
            <person name="Hammon N."/>
            <person name="Israni S."/>
            <person name="Dalin E."/>
            <person name="Tice H."/>
            <person name="Pitluck S."/>
            <person name="Thompson L.S."/>
            <person name="Brettin T."/>
            <person name="Bruce D."/>
            <person name="Han C."/>
            <person name="Tapia R."/>
            <person name="Gilna P."/>
            <person name="Schmutz J."/>
            <person name="Larimer F."/>
            <person name="Land M."/>
            <person name="Hauser L."/>
            <person name="Kyrpides N."/>
            <person name="Mikhailova N."/>
            <person name="Janssen P.H."/>
            <person name="Kuske C.R."/>
            <person name="Richardson P."/>
        </authorList>
    </citation>
    <scope>NUCLEOTIDE SEQUENCE</scope>
    <source>
        <strain evidence="7">Ellin6076</strain>
    </source>
</reference>
<dbReference type="SUPFAM" id="SSF56112">
    <property type="entry name" value="Protein kinase-like (PK-like)"/>
    <property type="match status" value="1"/>
</dbReference>
<dbReference type="KEGG" id="sus:Acid_1154"/>
<dbReference type="PROSITE" id="PS00108">
    <property type="entry name" value="PROTEIN_KINASE_ST"/>
    <property type="match status" value="1"/>
</dbReference>
<sequence>MADHFPMSLTVGAKLGPYEIIAPLGAGGMGEVYRARDLRLDREVALKLLPPHGDRSRFQAEAKAVAALSHPNIVAIFDVGENYLVTELVDGHPFPVPTTPLRRLLDLAVQIADGLAAAHAAGFIHRDLKPANILLSRDGRAKILDFGLAKRVGGLQSDSNQTQTATQAGVVVGTVAYMSPEQARGVALDIRSDQFSFGLVLYEMITGKRPFVRQTAPETMTAILREQAEPLPADVPPPLRWIVERCLAKEPADRYDTTRGLYLELRNLRDHMAEVSTGSTPVASTQAVPVSSRKRWILPPTLAAMVLCGAAFWFGRTASSPGIPAETAPKLMPLITEPGLKSGPAFSPDGSRIAYVWKPDREEPGIFLRVISQTSAPVRLTTGGVNPVWSPDGRQLAFIRREPSRFSILLIDGAGGSERQVAHIAPLTYLFGILPLAWTADGKWLVAPDKPSTAGPFELTAISVQTGEKRRVTHPPSGVIGDLLPRVSPDGRNLAFLRVSAFSVADVFTQPMTFALNAVAEPKRLTSVGWSITALMWSGDSRNLLVAAEQGGSHRLWRVSPVQPGKPVPVTSLPSVGVQVATSAKGDRLVYIQTSLDIDIYRQDLPQAGEKPPPSVRLISSTRTEMNARISPDGSKIAFPSDRTGSWEIWVAASNGEHPVRLTSFGAGETGTPRWSADSRQIAFDARVRGNAEVYVVEASGGKPRPLVTGSADNFGPSWSHDGKWVYFISNRLGQEQVWKMPVAGGPAIQLTHGGAVCGFESTDGKWVYVTRAYEQPTSIWRVPADGGDEVKLVEGVGQPLTYEVIESGIYFLRRKSEESPAPGVMFYSFATQQLTRVADLDRPFSVGMSVSPDRRWIAFASPANSAVPASDVVLVENFR</sequence>
<dbReference type="CDD" id="cd14014">
    <property type="entry name" value="STKc_PknB_like"/>
    <property type="match status" value="1"/>
</dbReference>
<feature type="domain" description="Protein kinase" evidence="6">
    <location>
        <begin position="18"/>
        <end position="274"/>
    </location>
</feature>
<dbReference type="Gene3D" id="1.10.510.10">
    <property type="entry name" value="Transferase(Phosphotransferase) domain 1"/>
    <property type="match status" value="1"/>
</dbReference>
<dbReference type="PROSITE" id="PS50011">
    <property type="entry name" value="PROTEIN_KINASE_DOM"/>
    <property type="match status" value="1"/>
</dbReference>
<protein>
    <submittedName>
        <fullName evidence="7">Serine/threonine protein kinase</fullName>
    </submittedName>
</protein>
<proteinExistence type="predicted"/>
<accession>Q029X8</accession>